<evidence type="ECO:0000259" key="5">
    <source>
        <dbReference type="PROSITE" id="PS51371"/>
    </source>
</evidence>
<dbReference type="Pfam" id="PF03445">
    <property type="entry name" value="DUF294"/>
    <property type="match status" value="1"/>
</dbReference>
<dbReference type="PROSITE" id="PS50042">
    <property type="entry name" value="CNMP_BINDING_3"/>
    <property type="match status" value="1"/>
</dbReference>
<dbReference type="Gene3D" id="2.60.120.10">
    <property type="entry name" value="Jelly Rolls"/>
    <property type="match status" value="1"/>
</dbReference>
<feature type="domain" description="CBS" evidence="5">
    <location>
        <begin position="157"/>
        <end position="213"/>
    </location>
</feature>
<dbReference type="PROSITE" id="PS51371">
    <property type="entry name" value="CBS"/>
    <property type="match status" value="2"/>
</dbReference>
<dbReference type="Proteomes" id="UP000199603">
    <property type="component" value="Unassembled WGS sequence"/>
</dbReference>
<proteinExistence type="predicted"/>
<dbReference type="Pfam" id="PF10335">
    <property type="entry name" value="DUF294_C"/>
    <property type="match status" value="1"/>
</dbReference>
<accession>A0A1G6SAY0</accession>
<dbReference type="Pfam" id="PF00571">
    <property type="entry name" value="CBS"/>
    <property type="match status" value="2"/>
</dbReference>
<dbReference type="STRING" id="265719.SAMN04488509_101410"/>
<dbReference type="InterPro" id="IPR051257">
    <property type="entry name" value="Diverse_CBS-Domain"/>
</dbReference>
<sequence>MSTSPELAEVIGFLRGHAPFDRLSPEQLESAARGIEIIYRRRGEVLLAIGQANTALAVIRRGAVEVHDGAGRLINRLAEGESYGLPSLLTGKPVRNRVTLIEDGLIYLLPVAEFNTLRAANPAFEQHFVSTLEERMRAAAEAGGGNELMSTPVSRLGSRAPVMVGPGASIREAAKLMSQQGVSSILVGDKEHMQGIVTDRDLRNRVLAAGLDPGEPVTRIMTADPTHLDVDRPVFEAFLVMANRGIHHLPLTREGKPAGMITTRDLVSLQTQHPLYLVRQVAKQDTVEGLKEVTGRMPRMFSLMLANGARPEDVMRMLTALTDAVTRQLLRMAEERFGPPPMPYAWLAFGSQARNEQGPHTDQDNGLLLAQTPNEAGADYFESLSKFVCAGLDACGYVFCNGDVMAQNPRWRQPLDVWQGYFRSWMHEPDPKALLHASIFFDQRCVHGDHALFDALQESLFDASPRHGIFLAILAKHALTHEVPLGLFRRFVVENRGEHRDTLDMKKAGSLPLNDLLRVRALAAGIREPGSLARIEGLRRLGKMVDSDAAELAAAFRLLSRLKLEHQAAQLAAGEKTDNRINPSQLTRIDRDALRDAFLVIRQAQAGLSNAFGVQ</sequence>
<dbReference type="SUPFAM" id="SSF54631">
    <property type="entry name" value="CBS-domain pair"/>
    <property type="match status" value="1"/>
</dbReference>
<evidence type="ECO:0000259" key="4">
    <source>
        <dbReference type="PROSITE" id="PS50042"/>
    </source>
</evidence>
<evidence type="ECO:0000313" key="6">
    <source>
        <dbReference type="EMBL" id="SDD14070.1"/>
    </source>
</evidence>
<evidence type="ECO:0000256" key="1">
    <source>
        <dbReference type="ARBA" id="ARBA00004496"/>
    </source>
</evidence>
<reference evidence="6 7" key="1">
    <citation type="submission" date="2016-10" db="EMBL/GenBank/DDBJ databases">
        <authorList>
            <person name="de Groot N.N."/>
        </authorList>
    </citation>
    <scope>NUCLEOTIDE SEQUENCE [LARGE SCALE GENOMIC DNA]</scope>
    <source>
        <strain evidence="6 7">DSM 16957</strain>
    </source>
</reference>
<dbReference type="PANTHER" id="PTHR43080:SF2">
    <property type="entry name" value="CBS DOMAIN-CONTAINING PROTEIN"/>
    <property type="match status" value="1"/>
</dbReference>
<dbReference type="SUPFAM" id="SSF51206">
    <property type="entry name" value="cAMP-binding domain-like"/>
    <property type="match status" value="1"/>
</dbReference>
<organism evidence="6 7">
    <name type="scientific">Aquimonas voraii</name>
    <dbReference type="NCBI Taxonomy" id="265719"/>
    <lineage>
        <taxon>Bacteria</taxon>
        <taxon>Pseudomonadati</taxon>
        <taxon>Pseudomonadota</taxon>
        <taxon>Gammaproteobacteria</taxon>
        <taxon>Lysobacterales</taxon>
        <taxon>Lysobacteraceae</taxon>
        <taxon>Aquimonas</taxon>
    </lineage>
</organism>
<dbReference type="InterPro" id="IPR005105">
    <property type="entry name" value="GlnD_Uridyltrans_N"/>
</dbReference>
<protein>
    <submittedName>
        <fullName evidence="6">CBS domain-containing protein</fullName>
    </submittedName>
</protein>
<dbReference type="CDD" id="cd04587">
    <property type="entry name" value="CBS_pair_CAP-ED_NT_Pol-beta-like_DUF294_assoc"/>
    <property type="match status" value="1"/>
</dbReference>
<dbReference type="RefSeq" id="WP_091238200.1">
    <property type="nucleotide sequence ID" value="NZ_FNAG01000001.1"/>
</dbReference>
<dbReference type="InterPro" id="IPR043519">
    <property type="entry name" value="NT_sf"/>
</dbReference>
<dbReference type="Gene3D" id="3.10.580.10">
    <property type="entry name" value="CBS-domain"/>
    <property type="match status" value="1"/>
</dbReference>
<gene>
    <name evidence="6" type="ORF">SAMN04488509_101410</name>
</gene>
<dbReference type="Pfam" id="PF00027">
    <property type="entry name" value="cNMP_binding"/>
    <property type="match status" value="1"/>
</dbReference>
<evidence type="ECO:0000313" key="7">
    <source>
        <dbReference type="Proteomes" id="UP000199603"/>
    </source>
</evidence>
<dbReference type="InterPro" id="IPR000644">
    <property type="entry name" value="CBS_dom"/>
</dbReference>
<dbReference type="InterPro" id="IPR046342">
    <property type="entry name" value="CBS_dom_sf"/>
</dbReference>
<dbReference type="InterPro" id="IPR000595">
    <property type="entry name" value="cNMP-bd_dom"/>
</dbReference>
<dbReference type="CDD" id="cd05401">
    <property type="entry name" value="NT_GlnE_GlnD_like"/>
    <property type="match status" value="1"/>
</dbReference>
<dbReference type="InterPro" id="IPR014710">
    <property type="entry name" value="RmlC-like_jellyroll"/>
</dbReference>
<dbReference type="CDD" id="cd00038">
    <property type="entry name" value="CAP_ED"/>
    <property type="match status" value="1"/>
</dbReference>
<dbReference type="AlphaFoldDB" id="A0A1G6SAY0"/>
<dbReference type="SMART" id="SM00116">
    <property type="entry name" value="CBS"/>
    <property type="match status" value="2"/>
</dbReference>
<dbReference type="SMART" id="SM00100">
    <property type="entry name" value="cNMP"/>
    <property type="match status" value="1"/>
</dbReference>
<dbReference type="EMBL" id="FNAG01000001">
    <property type="protein sequence ID" value="SDD14070.1"/>
    <property type="molecule type" value="Genomic_DNA"/>
</dbReference>
<dbReference type="GO" id="GO:0005737">
    <property type="term" value="C:cytoplasm"/>
    <property type="evidence" value="ECO:0007669"/>
    <property type="project" value="UniProtKB-SubCell"/>
</dbReference>
<dbReference type="SUPFAM" id="SSF81301">
    <property type="entry name" value="Nucleotidyltransferase"/>
    <property type="match status" value="1"/>
</dbReference>
<feature type="domain" description="Cyclic nucleotide-binding" evidence="4">
    <location>
        <begin position="19"/>
        <end position="135"/>
    </location>
</feature>
<comment type="subcellular location">
    <subcellularLocation>
        <location evidence="1">Cytoplasm</location>
    </subcellularLocation>
</comment>
<dbReference type="PANTHER" id="PTHR43080">
    <property type="entry name" value="CBS DOMAIN-CONTAINING PROTEIN CBSX3, MITOCHONDRIAL"/>
    <property type="match status" value="1"/>
</dbReference>
<evidence type="ECO:0000256" key="2">
    <source>
        <dbReference type="ARBA" id="ARBA00023122"/>
    </source>
</evidence>
<name>A0A1G6SAY0_9GAMM</name>
<evidence type="ECO:0000256" key="3">
    <source>
        <dbReference type="PROSITE-ProRule" id="PRU00703"/>
    </source>
</evidence>
<dbReference type="OrthoDB" id="9808528at2"/>
<feature type="domain" description="CBS" evidence="5">
    <location>
        <begin position="221"/>
        <end position="277"/>
    </location>
</feature>
<keyword evidence="2 3" id="KW-0129">CBS domain</keyword>
<dbReference type="InterPro" id="IPR018490">
    <property type="entry name" value="cNMP-bd_dom_sf"/>
</dbReference>
<keyword evidence="7" id="KW-1185">Reference proteome</keyword>
<dbReference type="InterPro" id="IPR018821">
    <property type="entry name" value="DUF294_put_nucleoTrafse_sb-bd"/>
</dbReference>
<dbReference type="GO" id="GO:0008773">
    <property type="term" value="F:[protein-PII] uridylyltransferase activity"/>
    <property type="evidence" value="ECO:0007669"/>
    <property type="project" value="InterPro"/>
</dbReference>